<evidence type="ECO:0000256" key="3">
    <source>
        <dbReference type="ARBA" id="ARBA00023082"/>
    </source>
</evidence>
<sequence>MLDPFGPACGVTQDEDSHRRLAAIYRERAPQLTRYLRSRLRGSDGEDLVHDAFARLARRGSLATLQNPEAYLKRIIRNLLIDRKRRAAVRPQLVDLEDHEPQIRADQTDGIELAQLQTRYRTVVDALPPRTRQVFLLHRVEGQSMKDIAADLDISTRTVEWHVAQAILKIGEALDRP</sequence>
<dbReference type="NCBIfam" id="TIGR02937">
    <property type="entry name" value="sigma70-ECF"/>
    <property type="match status" value="1"/>
</dbReference>
<dbReference type="SUPFAM" id="SSF88659">
    <property type="entry name" value="Sigma3 and sigma4 domains of RNA polymerase sigma factors"/>
    <property type="match status" value="1"/>
</dbReference>
<dbReference type="SUPFAM" id="SSF88946">
    <property type="entry name" value="Sigma2 domain of RNA polymerase sigma factors"/>
    <property type="match status" value="1"/>
</dbReference>
<dbReference type="Gene3D" id="1.10.10.10">
    <property type="entry name" value="Winged helix-like DNA-binding domain superfamily/Winged helix DNA-binding domain"/>
    <property type="match status" value="1"/>
</dbReference>
<keyword evidence="4" id="KW-0804">Transcription</keyword>
<dbReference type="AlphaFoldDB" id="A0A9X2HJ57"/>
<accession>A0A9X2HJ57</accession>
<keyword evidence="8" id="KW-1185">Reference proteome</keyword>
<feature type="domain" description="RNA polymerase sigma-70 region 2" evidence="5">
    <location>
        <begin position="24"/>
        <end position="88"/>
    </location>
</feature>
<dbReference type="Pfam" id="PF04542">
    <property type="entry name" value="Sigma70_r2"/>
    <property type="match status" value="1"/>
</dbReference>
<dbReference type="InterPro" id="IPR036388">
    <property type="entry name" value="WH-like_DNA-bd_sf"/>
</dbReference>
<evidence type="ECO:0000313" key="8">
    <source>
        <dbReference type="Proteomes" id="UP001139451"/>
    </source>
</evidence>
<evidence type="ECO:0000259" key="5">
    <source>
        <dbReference type="Pfam" id="PF04542"/>
    </source>
</evidence>
<dbReference type="InterPro" id="IPR013324">
    <property type="entry name" value="RNA_pol_sigma_r3/r4-like"/>
</dbReference>
<evidence type="ECO:0000256" key="2">
    <source>
        <dbReference type="ARBA" id="ARBA00023015"/>
    </source>
</evidence>
<dbReference type="GO" id="GO:0006352">
    <property type="term" value="P:DNA-templated transcription initiation"/>
    <property type="evidence" value="ECO:0007669"/>
    <property type="project" value="InterPro"/>
</dbReference>
<dbReference type="RefSeq" id="WP_254295367.1">
    <property type="nucleotide sequence ID" value="NZ_JAMLDX010000015.1"/>
</dbReference>
<dbReference type="EMBL" id="JAMLDX010000015">
    <property type="protein sequence ID" value="MCP3732166.1"/>
    <property type="molecule type" value="Genomic_DNA"/>
</dbReference>
<evidence type="ECO:0000313" key="7">
    <source>
        <dbReference type="EMBL" id="MCP3732166.1"/>
    </source>
</evidence>
<dbReference type="InterPro" id="IPR013325">
    <property type="entry name" value="RNA_pol_sigma_r2"/>
</dbReference>
<keyword evidence="3" id="KW-0731">Sigma factor</keyword>
<organism evidence="7 8">
    <name type="scientific">Sphingomonas tagetis</name>
    <dbReference type="NCBI Taxonomy" id="2949092"/>
    <lineage>
        <taxon>Bacteria</taxon>
        <taxon>Pseudomonadati</taxon>
        <taxon>Pseudomonadota</taxon>
        <taxon>Alphaproteobacteria</taxon>
        <taxon>Sphingomonadales</taxon>
        <taxon>Sphingomonadaceae</taxon>
        <taxon>Sphingomonas</taxon>
    </lineage>
</organism>
<dbReference type="PANTHER" id="PTHR43133">
    <property type="entry name" value="RNA POLYMERASE ECF-TYPE SIGMA FACTO"/>
    <property type="match status" value="1"/>
</dbReference>
<dbReference type="InterPro" id="IPR007627">
    <property type="entry name" value="RNA_pol_sigma70_r2"/>
</dbReference>
<dbReference type="Proteomes" id="UP001139451">
    <property type="component" value="Unassembled WGS sequence"/>
</dbReference>
<protein>
    <submittedName>
        <fullName evidence="7">RNA polymerase sigma factor</fullName>
    </submittedName>
</protein>
<dbReference type="GO" id="GO:0003677">
    <property type="term" value="F:DNA binding"/>
    <property type="evidence" value="ECO:0007669"/>
    <property type="project" value="InterPro"/>
</dbReference>
<name>A0A9X2HJ57_9SPHN</name>
<feature type="domain" description="RNA polymerase sigma factor 70 region 4 type 2" evidence="6">
    <location>
        <begin position="120"/>
        <end position="169"/>
    </location>
</feature>
<dbReference type="InterPro" id="IPR013249">
    <property type="entry name" value="RNA_pol_sigma70_r4_t2"/>
</dbReference>
<dbReference type="GO" id="GO:0016987">
    <property type="term" value="F:sigma factor activity"/>
    <property type="evidence" value="ECO:0007669"/>
    <property type="project" value="UniProtKB-KW"/>
</dbReference>
<proteinExistence type="inferred from homology"/>
<comment type="caution">
    <text evidence="7">The sequence shown here is derived from an EMBL/GenBank/DDBJ whole genome shotgun (WGS) entry which is preliminary data.</text>
</comment>
<dbReference type="InterPro" id="IPR039425">
    <property type="entry name" value="RNA_pol_sigma-70-like"/>
</dbReference>
<keyword evidence="2" id="KW-0805">Transcription regulation</keyword>
<gene>
    <name evidence="7" type="ORF">M9978_17220</name>
</gene>
<dbReference type="PANTHER" id="PTHR43133:SF63">
    <property type="entry name" value="RNA POLYMERASE SIGMA FACTOR FECI-RELATED"/>
    <property type="match status" value="1"/>
</dbReference>
<evidence type="ECO:0000256" key="4">
    <source>
        <dbReference type="ARBA" id="ARBA00023163"/>
    </source>
</evidence>
<reference evidence="7" key="1">
    <citation type="submission" date="2022-05" db="EMBL/GenBank/DDBJ databases">
        <title>Sphingomonas sp. strain MG17 Genome sequencing and assembly.</title>
        <authorList>
            <person name="Kim I."/>
        </authorList>
    </citation>
    <scope>NUCLEOTIDE SEQUENCE</scope>
    <source>
        <strain evidence="7">MG17</strain>
    </source>
</reference>
<dbReference type="Gene3D" id="1.10.1740.10">
    <property type="match status" value="1"/>
</dbReference>
<evidence type="ECO:0000256" key="1">
    <source>
        <dbReference type="ARBA" id="ARBA00010641"/>
    </source>
</evidence>
<evidence type="ECO:0000259" key="6">
    <source>
        <dbReference type="Pfam" id="PF08281"/>
    </source>
</evidence>
<dbReference type="InterPro" id="IPR014284">
    <property type="entry name" value="RNA_pol_sigma-70_dom"/>
</dbReference>
<comment type="similarity">
    <text evidence="1">Belongs to the sigma-70 factor family. ECF subfamily.</text>
</comment>
<dbReference type="Pfam" id="PF08281">
    <property type="entry name" value="Sigma70_r4_2"/>
    <property type="match status" value="1"/>
</dbReference>